<dbReference type="RefSeq" id="WP_131752889.1">
    <property type="nucleotide sequence ID" value="NZ_CAACYH010000007.1"/>
</dbReference>
<dbReference type="SUPFAM" id="SSF53807">
    <property type="entry name" value="Helical backbone' metal receptor"/>
    <property type="match status" value="1"/>
</dbReference>
<dbReference type="InterPro" id="IPR050902">
    <property type="entry name" value="ABC_Transporter_SBP"/>
</dbReference>
<dbReference type="InterPro" id="IPR002491">
    <property type="entry name" value="ABC_transptr_periplasmic_BD"/>
</dbReference>
<dbReference type="OrthoDB" id="9812528at2"/>
<reference evidence="2 3" key="1">
    <citation type="submission" date="2019-02" db="EMBL/GenBank/DDBJ databases">
        <authorList>
            <consortium name="Pathogen Informatics"/>
        </authorList>
    </citation>
    <scope>NUCLEOTIDE SEQUENCE [LARGE SCALE GENOMIC DNA]</scope>
    <source>
        <strain evidence="2 3">3012STDY7078512</strain>
    </source>
</reference>
<dbReference type="Proteomes" id="UP000396835">
    <property type="component" value="Unassembled WGS sequence"/>
</dbReference>
<feature type="domain" description="Fe/B12 periplasmic-binding" evidence="1">
    <location>
        <begin position="108"/>
        <end position="376"/>
    </location>
</feature>
<dbReference type="GO" id="GO:0071281">
    <property type="term" value="P:cellular response to iron ion"/>
    <property type="evidence" value="ECO:0007669"/>
    <property type="project" value="TreeGrafter"/>
</dbReference>
<evidence type="ECO:0000259" key="1">
    <source>
        <dbReference type="PROSITE" id="PS50983"/>
    </source>
</evidence>
<dbReference type="PANTHER" id="PTHR30535:SF34">
    <property type="entry name" value="MOLYBDATE-BINDING PROTEIN MOLA"/>
    <property type="match status" value="1"/>
</dbReference>
<evidence type="ECO:0000313" key="3">
    <source>
        <dbReference type="Proteomes" id="UP000396835"/>
    </source>
</evidence>
<proteinExistence type="predicted"/>
<dbReference type="Gene3D" id="3.40.50.1980">
    <property type="entry name" value="Nitrogenase molybdenum iron protein domain"/>
    <property type="match status" value="2"/>
</dbReference>
<protein>
    <submittedName>
        <fullName evidence="2">Periplasmic binding protein</fullName>
    </submittedName>
</protein>
<dbReference type="PANTHER" id="PTHR30535">
    <property type="entry name" value="VITAMIN B12-BINDING PROTEIN"/>
    <property type="match status" value="1"/>
</dbReference>
<dbReference type="AlphaFoldDB" id="A0A449I6U9"/>
<dbReference type="Pfam" id="PF01497">
    <property type="entry name" value="Peripla_BP_2"/>
    <property type="match status" value="1"/>
</dbReference>
<name>A0A449I6U9_9BACE</name>
<dbReference type="EMBL" id="CAACYH010000007">
    <property type="protein sequence ID" value="VFB15147.1"/>
    <property type="molecule type" value="Genomic_DNA"/>
</dbReference>
<accession>A0A449I6U9</accession>
<dbReference type="PROSITE" id="PS50983">
    <property type="entry name" value="FE_B12_PBP"/>
    <property type="match status" value="1"/>
</dbReference>
<sequence length="390" mass="43557">MMRISAIGIAFCSILCITSCGSKSKHASGQDTAATDYLVAATDTAAIVTPVYAKGYVVKHLPGNVRLVDIHDPQKESSNTFHYALVPKGTKPAGIPDDYTVIETPVRHVICMTSLQLSNFIRLNACDCVAGITSTRHLFNKEMKERLKSGKTAKIGIEGNFDSEVIMSVNPDVIFISPFKRGGYDAMRETGIPLVPHLGYKEMTPLGQAEWIKFIGMFIGREAEANEVFAAIEKRYTELKQLAAGVKRRPVVFSGEIRGGNWYAVGGKSFLAELFRDAGADYFLKDDPRSGGVTLDFETVYSQAESADFWRIVNSYDGKFSYDALKSLDPRYADFRAFREKKVVYCNMSDKPFYESMPMQPEVVLEDLIHAFHPHLLPDYKPAYYELLKE</sequence>
<gene>
    <name evidence="2" type="ORF">NCTC7812_02732</name>
</gene>
<evidence type="ECO:0000313" key="2">
    <source>
        <dbReference type="EMBL" id="VFB15147.1"/>
    </source>
</evidence>
<organism evidence="2 3">
    <name type="scientific">Prevotella heparinolytica</name>
    <dbReference type="NCBI Taxonomy" id="28113"/>
    <lineage>
        <taxon>Bacteria</taxon>
        <taxon>Pseudomonadati</taxon>
        <taxon>Bacteroidota</taxon>
        <taxon>Bacteroidia</taxon>
        <taxon>Bacteroidales</taxon>
        <taxon>Bacteroidaceae</taxon>
        <taxon>Bacteroides</taxon>
    </lineage>
</organism>